<dbReference type="PANTHER" id="PTHR21500">
    <property type="entry name" value="TUBULIN-SPECIFIC CHAPERONE A"/>
    <property type="match status" value="1"/>
</dbReference>
<dbReference type="GO" id="GO:0005829">
    <property type="term" value="C:cytosol"/>
    <property type="evidence" value="ECO:0007669"/>
    <property type="project" value="TreeGrafter"/>
</dbReference>
<dbReference type="Proteomes" id="UP001162480">
    <property type="component" value="Chromosome 9"/>
</dbReference>
<proteinExistence type="inferred from homology"/>
<comment type="function">
    <text evidence="1">Tubulin-folding protein; involved in the early step of the tubulin folding pathway.</text>
</comment>
<dbReference type="GO" id="GO:0007023">
    <property type="term" value="P:post-chaperonin tubulin folding pathway"/>
    <property type="evidence" value="ECO:0007669"/>
    <property type="project" value="UniProtKB-UniRule"/>
</dbReference>
<keyword evidence="4 6" id="KW-0143">Chaperone</keyword>
<organism evidence="8 9">
    <name type="scientific">Octopus vulgaris</name>
    <name type="common">Common octopus</name>
    <dbReference type="NCBI Taxonomy" id="6645"/>
    <lineage>
        <taxon>Eukaryota</taxon>
        <taxon>Metazoa</taxon>
        <taxon>Spiralia</taxon>
        <taxon>Lophotrochozoa</taxon>
        <taxon>Mollusca</taxon>
        <taxon>Cephalopoda</taxon>
        <taxon>Coleoidea</taxon>
        <taxon>Octopodiformes</taxon>
        <taxon>Octopoda</taxon>
        <taxon>Incirrata</taxon>
        <taxon>Octopodidae</taxon>
        <taxon>Octopus</taxon>
    </lineage>
</organism>
<evidence type="ECO:0000256" key="7">
    <source>
        <dbReference type="SAM" id="Coils"/>
    </source>
</evidence>
<dbReference type="GO" id="GO:0005874">
    <property type="term" value="C:microtubule"/>
    <property type="evidence" value="ECO:0007669"/>
    <property type="project" value="UniProtKB-KW"/>
</dbReference>
<name>A0AA36B4K9_OCTVU</name>
<evidence type="ECO:0000256" key="4">
    <source>
        <dbReference type="ARBA" id="ARBA00023186"/>
    </source>
</evidence>
<dbReference type="GO" id="GO:0007021">
    <property type="term" value="P:tubulin complex assembly"/>
    <property type="evidence" value="ECO:0007669"/>
    <property type="project" value="UniProtKB-UniRule"/>
</dbReference>
<gene>
    <name evidence="8" type="ORF">OCTVUL_1B028451</name>
</gene>
<dbReference type="InterPro" id="IPR036126">
    <property type="entry name" value="TBCA_sf"/>
</dbReference>
<comment type="subcellular location">
    <subcellularLocation>
        <location evidence="6">Cytoplasm</location>
        <location evidence="6">Cytoskeleton</location>
    </subcellularLocation>
</comment>
<evidence type="ECO:0000256" key="6">
    <source>
        <dbReference type="RuleBase" id="RU364030"/>
    </source>
</evidence>
<keyword evidence="9" id="KW-1185">Reference proteome</keyword>
<protein>
    <recommendedName>
        <fullName evidence="3 6">Tubulin-specific chaperone A</fullName>
    </recommendedName>
</protein>
<evidence type="ECO:0000313" key="8">
    <source>
        <dbReference type="EMBL" id="CAI9727818.1"/>
    </source>
</evidence>
<reference evidence="8" key="1">
    <citation type="submission" date="2023-08" db="EMBL/GenBank/DDBJ databases">
        <authorList>
            <person name="Alioto T."/>
            <person name="Alioto T."/>
            <person name="Gomez Garrido J."/>
        </authorList>
    </citation>
    <scope>NUCLEOTIDE SEQUENCE</scope>
</reference>
<dbReference type="AlphaFoldDB" id="A0AA36B4K9"/>
<evidence type="ECO:0000313" key="9">
    <source>
        <dbReference type="Proteomes" id="UP001162480"/>
    </source>
</evidence>
<evidence type="ECO:0000256" key="1">
    <source>
        <dbReference type="ARBA" id="ARBA00003046"/>
    </source>
</evidence>
<sequence length="111" mass="13103">MNSDIVKELEVKAGVLQQFIHEKSSYEVELKQDMQRLDKMKETNEDERDIAEQEDMMREAKNMIFQTMQRLEVAYDDLKTFHDKVQQELSEIPSFLAAQEVLLSAQKILNH</sequence>
<dbReference type="Gene3D" id="1.20.58.90">
    <property type="match status" value="1"/>
</dbReference>
<dbReference type="PANTHER" id="PTHR21500:SF0">
    <property type="entry name" value="TUBULIN-SPECIFIC CHAPERONE A"/>
    <property type="match status" value="1"/>
</dbReference>
<dbReference type="InterPro" id="IPR004226">
    <property type="entry name" value="TBCA"/>
</dbReference>
<keyword evidence="6" id="KW-0206">Cytoskeleton</keyword>
<evidence type="ECO:0000256" key="2">
    <source>
        <dbReference type="ARBA" id="ARBA00006806"/>
    </source>
</evidence>
<feature type="coiled-coil region" evidence="7">
    <location>
        <begin position="23"/>
        <end position="63"/>
    </location>
</feature>
<comment type="subunit">
    <text evidence="5 6">Supercomplex made of cofactors A to E. Cofactors A and D function by capturing and stabilizing tubulin in a quasi-native conformation. Cofactor E binds to the cofactor D-tubulin complex; interaction with cofactor C then causes the release of tubulin polypeptides that are committed to the native state.</text>
</comment>
<dbReference type="GO" id="GO:0048487">
    <property type="term" value="F:beta-tubulin binding"/>
    <property type="evidence" value="ECO:0007669"/>
    <property type="project" value="InterPro"/>
</dbReference>
<dbReference type="SUPFAM" id="SSF46988">
    <property type="entry name" value="Tubulin chaperone cofactor A"/>
    <property type="match status" value="1"/>
</dbReference>
<keyword evidence="6" id="KW-0493">Microtubule</keyword>
<evidence type="ECO:0000256" key="5">
    <source>
        <dbReference type="ARBA" id="ARBA00026055"/>
    </source>
</evidence>
<comment type="similarity">
    <text evidence="2 6">Belongs to the TBCA family.</text>
</comment>
<dbReference type="Pfam" id="PF02970">
    <property type="entry name" value="TBCA"/>
    <property type="match status" value="1"/>
</dbReference>
<keyword evidence="7" id="KW-0175">Coiled coil</keyword>
<accession>A0AA36B4K9</accession>
<keyword evidence="6" id="KW-0963">Cytoplasm</keyword>
<dbReference type="EMBL" id="OX597822">
    <property type="protein sequence ID" value="CAI9727818.1"/>
    <property type="molecule type" value="Genomic_DNA"/>
</dbReference>
<evidence type="ECO:0000256" key="3">
    <source>
        <dbReference type="ARBA" id="ARBA00015002"/>
    </source>
</evidence>